<keyword evidence="2" id="KW-0963">Cytoplasm</keyword>
<dbReference type="Proteomes" id="UP000050794">
    <property type="component" value="Unassembled WGS sequence"/>
</dbReference>
<evidence type="ECO:0000256" key="1">
    <source>
        <dbReference type="ARBA" id="ARBA00004496"/>
    </source>
</evidence>
<dbReference type="WBParaSite" id="TCNE_0000588501-mRNA-1">
    <property type="protein sequence ID" value="TCNE_0000588501-mRNA-1"/>
    <property type="gene ID" value="TCNE_0000588501"/>
</dbReference>
<evidence type="ECO:0000313" key="8">
    <source>
        <dbReference type="Proteomes" id="UP000050794"/>
    </source>
</evidence>
<evidence type="ECO:0000259" key="6">
    <source>
        <dbReference type="PROSITE" id="PS50250"/>
    </source>
</evidence>
<dbReference type="PANTHER" id="PTHR14005">
    <property type="entry name" value="EUKARYOTIC TRANSLATION INITIATION FACTOR 3, THETA SUBUNIT"/>
    <property type="match status" value="1"/>
</dbReference>
<dbReference type="InterPro" id="IPR000717">
    <property type="entry name" value="PCI_dom"/>
</dbReference>
<gene>
    <name evidence="7" type="ORF">TCNE_LOCUS5885</name>
</gene>
<dbReference type="EMBL" id="UYWY01019405">
    <property type="protein sequence ID" value="VDM37132.1"/>
    <property type="molecule type" value="Genomic_DNA"/>
</dbReference>
<dbReference type="GO" id="GO:0003729">
    <property type="term" value="F:mRNA binding"/>
    <property type="evidence" value="ECO:0007669"/>
    <property type="project" value="TreeGrafter"/>
</dbReference>
<dbReference type="GO" id="GO:0001732">
    <property type="term" value="P:formation of cytoplasmic translation initiation complex"/>
    <property type="evidence" value="ECO:0007669"/>
    <property type="project" value="TreeGrafter"/>
</dbReference>
<dbReference type="PANTHER" id="PTHR14005:SF0">
    <property type="entry name" value="EUKARYOTIC TRANSLATION INITIATION FACTOR 3 SUBUNIT A"/>
    <property type="match status" value="1"/>
</dbReference>
<evidence type="ECO:0000256" key="2">
    <source>
        <dbReference type="ARBA" id="ARBA00022490"/>
    </source>
</evidence>
<keyword evidence="5" id="KW-0648">Protein biosynthesis</keyword>
<dbReference type="GO" id="GO:0071541">
    <property type="term" value="C:eukaryotic translation initiation factor 3 complex, eIF3m"/>
    <property type="evidence" value="ECO:0007669"/>
    <property type="project" value="TreeGrafter"/>
</dbReference>
<dbReference type="Pfam" id="PF01399">
    <property type="entry name" value="PCI"/>
    <property type="match status" value="1"/>
</dbReference>
<organism evidence="8 9">
    <name type="scientific">Toxocara canis</name>
    <name type="common">Canine roundworm</name>
    <dbReference type="NCBI Taxonomy" id="6265"/>
    <lineage>
        <taxon>Eukaryota</taxon>
        <taxon>Metazoa</taxon>
        <taxon>Ecdysozoa</taxon>
        <taxon>Nematoda</taxon>
        <taxon>Chromadorea</taxon>
        <taxon>Rhabditida</taxon>
        <taxon>Spirurina</taxon>
        <taxon>Ascaridomorpha</taxon>
        <taxon>Ascaridoidea</taxon>
        <taxon>Toxocaridae</taxon>
        <taxon>Toxocara</taxon>
    </lineage>
</organism>
<dbReference type="Gene3D" id="4.10.860.10">
    <property type="entry name" value="UVR domain"/>
    <property type="match status" value="1"/>
</dbReference>
<comment type="subcellular location">
    <subcellularLocation>
        <location evidence="1">Cytoplasm</location>
    </subcellularLocation>
</comment>
<dbReference type="Pfam" id="PF22591">
    <property type="entry name" value="eIF3a_PCI_TPR-like"/>
    <property type="match status" value="1"/>
</dbReference>
<dbReference type="FunFam" id="4.10.860.10:FF:000001">
    <property type="entry name" value="Eukaryotic translation initiation factor 3 subunit A"/>
    <property type="match status" value="1"/>
</dbReference>
<evidence type="ECO:0000256" key="5">
    <source>
        <dbReference type="ARBA" id="ARBA00022917"/>
    </source>
</evidence>
<dbReference type="GO" id="GO:0071540">
    <property type="term" value="C:eukaryotic translation initiation factor 3 complex, eIF3e"/>
    <property type="evidence" value="ECO:0007669"/>
    <property type="project" value="TreeGrafter"/>
</dbReference>
<keyword evidence="4" id="KW-0694">RNA-binding</keyword>
<dbReference type="InterPro" id="IPR054711">
    <property type="entry name" value="eIF3a_PCI_TPR-like"/>
</dbReference>
<proteinExistence type="predicted"/>
<reference evidence="7 8" key="2">
    <citation type="submission" date="2018-11" db="EMBL/GenBank/DDBJ databases">
        <authorList>
            <consortium name="Pathogen Informatics"/>
        </authorList>
    </citation>
    <scope>NUCLEOTIDE SEQUENCE [LARGE SCALE GENOMIC DNA]</scope>
</reference>
<evidence type="ECO:0000313" key="9">
    <source>
        <dbReference type="WBParaSite" id="TCNE_0000588501-mRNA-1"/>
    </source>
</evidence>
<dbReference type="SMART" id="SM00088">
    <property type="entry name" value="PINT"/>
    <property type="match status" value="1"/>
</dbReference>
<feature type="domain" description="PCI" evidence="6">
    <location>
        <begin position="323"/>
        <end position="502"/>
    </location>
</feature>
<keyword evidence="3" id="KW-0396">Initiation factor</keyword>
<accession>A0A183UBL5</accession>
<evidence type="ECO:0000313" key="7">
    <source>
        <dbReference type="EMBL" id="VDM37132.1"/>
    </source>
</evidence>
<protein>
    <submittedName>
        <fullName evidence="9">Eukaryotic translation initiation factor 3 subunit A</fullName>
    </submittedName>
</protein>
<dbReference type="GO" id="GO:0003743">
    <property type="term" value="F:translation initiation factor activity"/>
    <property type="evidence" value="ECO:0007669"/>
    <property type="project" value="UniProtKB-KW"/>
</dbReference>
<dbReference type="AlphaFoldDB" id="A0A183UBL5"/>
<reference evidence="9" key="1">
    <citation type="submission" date="2016-06" db="UniProtKB">
        <authorList>
            <consortium name="WormBaseParasite"/>
        </authorList>
    </citation>
    <scope>IDENTIFICATION</scope>
</reference>
<dbReference type="GO" id="GO:0043614">
    <property type="term" value="C:multi-eIF complex"/>
    <property type="evidence" value="ECO:0007669"/>
    <property type="project" value="TreeGrafter"/>
</dbReference>
<keyword evidence="8" id="KW-1185">Reference proteome</keyword>
<evidence type="ECO:0000256" key="3">
    <source>
        <dbReference type="ARBA" id="ARBA00022540"/>
    </source>
</evidence>
<dbReference type="Gene3D" id="1.25.40.860">
    <property type="match status" value="1"/>
</dbReference>
<dbReference type="GO" id="GO:0002188">
    <property type="term" value="P:translation reinitiation"/>
    <property type="evidence" value="ECO:0007669"/>
    <property type="project" value="TreeGrafter"/>
</dbReference>
<sequence length="569" mass="65860">MPPNFFQKPETALKRAQELISVGKEVDALETLHDTIKSKRHKQWTKTHEQIMLKHVELCVMLRRPHMAKDALFQYKTLTQQIAVKSLETVILRFLELAQQKTEEAQKTSIEKVEEIDDLDQADAPENLLLSAVSGAAAQDRMDRTVLSPWLRFLWDSYRNCLDLLRNNAVVEQLYHRIARQSFEFCAKYQRRTEFRKLCDHLRMHLSQIQKHQHLAHVVKLTSAESLTLMQDTRLIQLDTAIQMELWQEAYRSAEDVHGMMQLSKDKDKRMVKPASYVNYFDKLALVFWKAGNRLFHAAALLQKFIIYKDMKKTFSSEEATDQATRVLLATLSIPDGADRPSDLTRHLDIEEQHIANMRLLSNLLRLPIAPSRAGILKEIGRLNVPEIAVESARSLYYQLECHFTPLRLASQVELELKKIVTLEKPEYNQYVDALRGVTATKIVKQISLIYDTLSMERVRKVIPFYNDIELERFLVGIAKHRYVKAQIDHREKCVHFGAVDATLEGALDNEPSNMFSGDSTQVWCLSFRTRSISLGWTISFPSLRIRVRLVWLDVPFQSFRFSVVAGNP</sequence>
<name>A0A183UBL5_TOXCA</name>
<dbReference type="InterPro" id="IPR027512">
    <property type="entry name" value="EIF3A"/>
</dbReference>
<evidence type="ECO:0000256" key="4">
    <source>
        <dbReference type="ARBA" id="ARBA00022884"/>
    </source>
</evidence>
<dbReference type="PROSITE" id="PS50250">
    <property type="entry name" value="PCI"/>
    <property type="match status" value="1"/>
</dbReference>